<protein>
    <submittedName>
        <fullName evidence="2">WGR domain-containing protein</fullName>
    </submittedName>
</protein>
<reference evidence="2 3" key="1">
    <citation type="submission" date="2019-07" db="EMBL/GenBank/DDBJ databases">
        <title>Ln-dependent methylotrophs.</title>
        <authorList>
            <person name="Tani A."/>
        </authorList>
    </citation>
    <scope>NUCLEOTIDE SEQUENCE [LARGE SCALE GENOMIC DNA]</scope>
    <source>
        <strain evidence="2 3">SM12</strain>
    </source>
</reference>
<keyword evidence="3" id="KW-1185">Reference proteome</keyword>
<dbReference type="InterPro" id="IPR008893">
    <property type="entry name" value="WGR_domain"/>
</dbReference>
<name>A0A549TCR5_9HYPH</name>
<dbReference type="EMBL" id="VJMG01000018">
    <property type="protein sequence ID" value="TRL39697.1"/>
    <property type="molecule type" value="Genomic_DNA"/>
</dbReference>
<dbReference type="SUPFAM" id="SSF142921">
    <property type="entry name" value="WGR domain-like"/>
    <property type="match status" value="1"/>
</dbReference>
<organism evidence="2 3">
    <name type="scientific">Rhizobium straminoryzae</name>
    <dbReference type="NCBI Taxonomy" id="1387186"/>
    <lineage>
        <taxon>Bacteria</taxon>
        <taxon>Pseudomonadati</taxon>
        <taxon>Pseudomonadota</taxon>
        <taxon>Alphaproteobacteria</taxon>
        <taxon>Hyphomicrobiales</taxon>
        <taxon>Rhizobiaceae</taxon>
        <taxon>Rhizobium/Agrobacterium group</taxon>
        <taxon>Rhizobium</taxon>
    </lineage>
</organism>
<comment type="caution">
    <text evidence="2">The sequence shown here is derived from an EMBL/GenBank/DDBJ whole genome shotgun (WGS) entry which is preliminary data.</text>
</comment>
<evidence type="ECO:0000313" key="2">
    <source>
        <dbReference type="EMBL" id="TRL39697.1"/>
    </source>
</evidence>
<dbReference type="CDD" id="cd07996">
    <property type="entry name" value="WGR_MMR_like"/>
    <property type="match status" value="1"/>
</dbReference>
<evidence type="ECO:0000259" key="1">
    <source>
        <dbReference type="PROSITE" id="PS51977"/>
    </source>
</evidence>
<dbReference type="AlphaFoldDB" id="A0A549TCR5"/>
<proteinExistence type="predicted"/>
<accession>A0A549TCR5</accession>
<dbReference type="Pfam" id="PF05406">
    <property type="entry name" value="WGR"/>
    <property type="match status" value="1"/>
</dbReference>
<feature type="domain" description="WGR" evidence="1">
    <location>
        <begin position="5"/>
        <end position="85"/>
    </location>
</feature>
<dbReference type="RefSeq" id="WP_143124732.1">
    <property type="nucleotide sequence ID" value="NZ_VJMG01000018.1"/>
</dbReference>
<dbReference type="SMART" id="SM00773">
    <property type="entry name" value="WGR"/>
    <property type="match status" value="1"/>
</dbReference>
<dbReference type="PROSITE" id="PS51977">
    <property type="entry name" value="WGR"/>
    <property type="match status" value="1"/>
</dbReference>
<evidence type="ECO:0000313" key="3">
    <source>
        <dbReference type="Proteomes" id="UP000316801"/>
    </source>
</evidence>
<dbReference type="InterPro" id="IPR049809">
    <property type="entry name" value="YehF/YfeS-like_WGR"/>
</dbReference>
<gene>
    <name evidence="2" type="ORF">FNA46_08305</name>
</gene>
<dbReference type="Proteomes" id="UP000316801">
    <property type="component" value="Unassembled WGS sequence"/>
</dbReference>
<sequence>MQNDSFPVFLGHRIDPARNMARFYLIAIETNLFGETCLRRTWGRIGTRGRIAEEIFADAASAEQAMAALARRKQQRGYRVAGQGL</sequence>
<dbReference type="Gene3D" id="2.20.140.10">
    <property type="entry name" value="WGR domain"/>
    <property type="match status" value="1"/>
</dbReference>
<dbReference type="InterPro" id="IPR036930">
    <property type="entry name" value="WGR_dom_sf"/>
</dbReference>